<dbReference type="PANTHER" id="PTHR43243:SF4">
    <property type="entry name" value="CATIONIC AMINO ACID TRANSPORTER 4"/>
    <property type="match status" value="1"/>
</dbReference>
<evidence type="ECO:0000313" key="8">
    <source>
        <dbReference type="Proteomes" id="UP000199758"/>
    </source>
</evidence>
<comment type="subcellular location">
    <subcellularLocation>
        <location evidence="1">Membrane</location>
        <topology evidence="1">Multi-pass membrane protein</topology>
    </subcellularLocation>
</comment>
<dbReference type="PIRSF" id="PIRSF006060">
    <property type="entry name" value="AA_transporter"/>
    <property type="match status" value="1"/>
</dbReference>
<dbReference type="Proteomes" id="UP000199758">
    <property type="component" value="Unassembled WGS sequence"/>
</dbReference>
<dbReference type="AlphaFoldDB" id="A0A1M5REZ6"/>
<evidence type="ECO:0000256" key="2">
    <source>
        <dbReference type="ARBA" id="ARBA00022448"/>
    </source>
</evidence>
<evidence type="ECO:0000256" key="3">
    <source>
        <dbReference type="ARBA" id="ARBA00022692"/>
    </source>
</evidence>
<feature type="transmembrane region" description="Helical" evidence="6">
    <location>
        <begin position="228"/>
        <end position="248"/>
    </location>
</feature>
<feature type="transmembrane region" description="Helical" evidence="6">
    <location>
        <begin position="183"/>
        <end position="208"/>
    </location>
</feature>
<dbReference type="Gene3D" id="1.20.1740.10">
    <property type="entry name" value="Amino acid/polyamine transporter I"/>
    <property type="match status" value="1"/>
</dbReference>
<sequence length="480" mass="49704">MRLSAALLRTKAINVDGPSESGLKRVLSATDLTLLGIGAIIGAGIFVLSGITAATQAGPAVILSFLVAGFACACAALAYAELASAIGGSGSAYGYGYAALGEFPAWIIGWMLLCEYMVAIPAVSAGWSGYASDFLTASGFGLPAELTHTPLDPKTPGLINLPAFSVVLALGILLALGAKVSSLFNAIMVAVKVTAIFIFIFVAIPHVVPANWHPFIPEQVIDADGQSHFGVNGIFKGASTIFFAYLGFDAVSTAAEETRNPQRDLPIGILGSLFACTGLYILVSVLLTGVVSYTELNVASPVTHALLQIGATTAAKLISVGAVAGLTTVMLVMYFGLTRVLFAIARDGLLPPFFAYVHPRTGTPLGSILASGAVMLVFSGFVPLGRLAEIANIGTLGAFVVVCAGVIVLRITRPDLPRPFRTPASPLIPALGVLSCSYLMYLLGPHTWIAFGSWMALGLVLYFAYGYSHSRIGRAAAAAG</sequence>
<evidence type="ECO:0000256" key="5">
    <source>
        <dbReference type="ARBA" id="ARBA00023136"/>
    </source>
</evidence>
<reference evidence="7 8" key="1">
    <citation type="submission" date="2016-11" db="EMBL/GenBank/DDBJ databases">
        <authorList>
            <person name="Jaros S."/>
            <person name="Januszkiewicz K."/>
            <person name="Wedrychowicz H."/>
        </authorList>
    </citation>
    <scope>NUCLEOTIDE SEQUENCE [LARGE SCALE GENOMIC DNA]</scope>
    <source>
        <strain evidence="7 8">CGMCC 1.7049</strain>
    </source>
</reference>
<evidence type="ECO:0000256" key="1">
    <source>
        <dbReference type="ARBA" id="ARBA00004141"/>
    </source>
</evidence>
<dbReference type="RefSeq" id="WP_072898841.1">
    <property type="nucleotide sequence ID" value="NZ_FQWZ01000007.1"/>
</dbReference>
<dbReference type="Pfam" id="PF13520">
    <property type="entry name" value="AA_permease_2"/>
    <property type="match status" value="1"/>
</dbReference>
<feature type="transmembrane region" description="Helical" evidence="6">
    <location>
        <begin position="424"/>
        <end position="441"/>
    </location>
</feature>
<feature type="transmembrane region" description="Helical" evidence="6">
    <location>
        <begin position="447"/>
        <end position="465"/>
    </location>
</feature>
<feature type="transmembrane region" description="Helical" evidence="6">
    <location>
        <begin position="390"/>
        <end position="412"/>
    </location>
</feature>
<dbReference type="EMBL" id="FQWZ01000007">
    <property type="protein sequence ID" value="SHH24915.1"/>
    <property type="molecule type" value="Genomic_DNA"/>
</dbReference>
<keyword evidence="5 6" id="KW-0472">Membrane</keyword>
<evidence type="ECO:0000256" key="6">
    <source>
        <dbReference type="SAM" id="Phobius"/>
    </source>
</evidence>
<protein>
    <submittedName>
        <fullName evidence="7">Amino acid/polyamine/organocation transporter, APC superfamily</fullName>
    </submittedName>
</protein>
<keyword evidence="8" id="KW-1185">Reference proteome</keyword>
<feature type="transmembrane region" description="Helical" evidence="6">
    <location>
        <begin position="60"/>
        <end position="80"/>
    </location>
</feature>
<name>A0A1M5REZ6_9GAMM</name>
<feature type="transmembrane region" description="Helical" evidence="6">
    <location>
        <begin position="32"/>
        <end position="54"/>
    </location>
</feature>
<keyword evidence="2" id="KW-0813">Transport</keyword>
<dbReference type="STRING" id="490188.SAMN04488068_3072"/>
<dbReference type="GO" id="GO:0015171">
    <property type="term" value="F:amino acid transmembrane transporter activity"/>
    <property type="evidence" value="ECO:0007669"/>
    <property type="project" value="TreeGrafter"/>
</dbReference>
<dbReference type="PANTHER" id="PTHR43243">
    <property type="entry name" value="INNER MEMBRANE TRANSPORTER YGJI-RELATED"/>
    <property type="match status" value="1"/>
</dbReference>
<feature type="transmembrane region" description="Helical" evidence="6">
    <location>
        <begin position="269"/>
        <end position="294"/>
    </location>
</feature>
<dbReference type="InterPro" id="IPR002293">
    <property type="entry name" value="AA/rel_permease1"/>
</dbReference>
<accession>A0A1M5REZ6</accession>
<feature type="transmembrane region" description="Helical" evidence="6">
    <location>
        <begin position="363"/>
        <end position="384"/>
    </location>
</feature>
<evidence type="ECO:0000256" key="4">
    <source>
        <dbReference type="ARBA" id="ARBA00022989"/>
    </source>
</evidence>
<keyword evidence="4 6" id="KW-1133">Transmembrane helix</keyword>
<feature type="transmembrane region" description="Helical" evidence="6">
    <location>
        <begin position="157"/>
        <end position="176"/>
    </location>
</feature>
<proteinExistence type="predicted"/>
<gene>
    <name evidence="7" type="ORF">SAMN04488068_3072</name>
</gene>
<feature type="transmembrane region" description="Helical" evidence="6">
    <location>
        <begin position="314"/>
        <end position="342"/>
    </location>
</feature>
<dbReference type="GO" id="GO:0016020">
    <property type="term" value="C:membrane"/>
    <property type="evidence" value="ECO:0007669"/>
    <property type="project" value="UniProtKB-SubCell"/>
</dbReference>
<organism evidence="7 8">
    <name type="scientific">Hydrocarboniphaga daqingensis</name>
    <dbReference type="NCBI Taxonomy" id="490188"/>
    <lineage>
        <taxon>Bacteria</taxon>
        <taxon>Pseudomonadati</taxon>
        <taxon>Pseudomonadota</taxon>
        <taxon>Gammaproteobacteria</taxon>
        <taxon>Nevskiales</taxon>
        <taxon>Nevskiaceae</taxon>
        <taxon>Hydrocarboniphaga</taxon>
    </lineage>
</organism>
<dbReference type="OrthoDB" id="9804700at2"/>
<keyword evidence="3 6" id="KW-0812">Transmembrane</keyword>
<evidence type="ECO:0000313" key="7">
    <source>
        <dbReference type="EMBL" id="SHH24915.1"/>
    </source>
</evidence>